<dbReference type="EMBL" id="FZQP02006510">
    <property type="protein sequence ID" value="VVD02974.1"/>
    <property type="molecule type" value="Genomic_DNA"/>
</dbReference>
<accession>A0A5E4R0G7</accession>
<gene>
    <name evidence="2" type="ORF">LSINAPIS_LOCUS13072</name>
</gene>
<dbReference type="Proteomes" id="UP000324832">
    <property type="component" value="Unassembled WGS sequence"/>
</dbReference>
<sequence length="91" mass="9929">MFLHSREINRMNLHIGLPIETPLTSTTRITSPCWARGQSAAAAGARPRERAPAGLPAPLSRSRWATDTRRCSTTPSRIADAAPHINDIVKC</sequence>
<protein>
    <submittedName>
        <fullName evidence="2">Uncharacterized protein</fullName>
    </submittedName>
</protein>
<reference evidence="2 3" key="1">
    <citation type="submission" date="2017-07" db="EMBL/GenBank/DDBJ databases">
        <authorList>
            <person name="Talla V."/>
            <person name="Backstrom N."/>
        </authorList>
    </citation>
    <scope>NUCLEOTIDE SEQUENCE [LARGE SCALE GENOMIC DNA]</scope>
</reference>
<feature type="region of interest" description="Disordered" evidence="1">
    <location>
        <begin position="38"/>
        <end position="78"/>
    </location>
</feature>
<keyword evidence="3" id="KW-1185">Reference proteome</keyword>
<dbReference type="AlphaFoldDB" id="A0A5E4R0G7"/>
<proteinExistence type="predicted"/>
<name>A0A5E4R0G7_9NEOP</name>
<evidence type="ECO:0000256" key="1">
    <source>
        <dbReference type="SAM" id="MobiDB-lite"/>
    </source>
</evidence>
<organism evidence="2 3">
    <name type="scientific">Leptidea sinapis</name>
    <dbReference type="NCBI Taxonomy" id="189913"/>
    <lineage>
        <taxon>Eukaryota</taxon>
        <taxon>Metazoa</taxon>
        <taxon>Ecdysozoa</taxon>
        <taxon>Arthropoda</taxon>
        <taxon>Hexapoda</taxon>
        <taxon>Insecta</taxon>
        <taxon>Pterygota</taxon>
        <taxon>Neoptera</taxon>
        <taxon>Endopterygota</taxon>
        <taxon>Lepidoptera</taxon>
        <taxon>Glossata</taxon>
        <taxon>Ditrysia</taxon>
        <taxon>Papilionoidea</taxon>
        <taxon>Pieridae</taxon>
        <taxon>Dismorphiinae</taxon>
        <taxon>Leptidea</taxon>
    </lineage>
</organism>
<evidence type="ECO:0000313" key="2">
    <source>
        <dbReference type="EMBL" id="VVD02974.1"/>
    </source>
</evidence>
<evidence type="ECO:0000313" key="3">
    <source>
        <dbReference type="Proteomes" id="UP000324832"/>
    </source>
</evidence>